<keyword evidence="3 5" id="KW-1133">Transmembrane helix</keyword>
<feature type="transmembrane region" description="Helical" evidence="5">
    <location>
        <begin position="14"/>
        <end position="34"/>
    </location>
</feature>
<evidence type="ECO:0000256" key="3">
    <source>
        <dbReference type="ARBA" id="ARBA00022989"/>
    </source>
</evidence>
<proteinExistence type="predicted"/>
<dbReference type="RefSeq" id="WP_039675401.1">
    <property type="nucleotide sequence ID" value="NZ_CP065689.1"/>
</dbReference>
<keyword evidence="9" id="KW-1185">Reference proteome</keyword>
<keyword evidence="4 5" id="KW-0472">Membrane</keyword>
<gene>
    <name evidence="6" type="ORF">I6G51_08280</name>
    <name evidence="7" type="ORF">NCTC10288_01237</name>
</gene>
<dbReference type="EMBL" id="CP065689">
    <property type="protein sequence ID" value="QPS58922.1"/>
    <property type="molecule type" value="Genomic_DNA"/>
</dbReference>
<dbReference type="PANTHER" id="PTHR10361">
    <property type="entry name" value="SODIUM-BILE ACID COTRANSPORTER"/>
    <property type="match status" value="1"/>
</dbReference>
<dbReference type="Proteomes" id="UP000594905">
    <property type="component" value="Chromosome"/>
</dbReference>
<feature type="transmembrane region" description="Helical" evidence="5">
    <location>
        <begin position="46"/>
        <end position="67"/>
    </location>
</feature>
<evidence type="ECO:0000256" key="5">
    <source>
        <dbReference type="SAM" id="Phobius"/>
    </source>
</evidence>
<evidence type="ECO:0000313" key="9">
    <source>
        <dbReference type="Proteomes" id="UP000594905"/>
    </source>
</evidence>
<dbReference type="PROSITE" id="PS51257">
    <property type="entry name" value="PROKAR_LIPOPROTEIN"/>
    <property type="match status" value="1"/>
</dbReference>
<evidence type="ECO:0000256" key="4">
    <source>
        <dbReference type="ARBA" id="ARBA00023136"/>
    </source>
</evidence>
<dbReference type="AlphaFoldDB" id="A0A2X4UBG4"/>
<dbReference type="OrthoDB" id="9806785at2"/>
<dbReference type="InterPro" id="IPR004710">
    <property type="entry name" value="Bilac:Na_transpt"/>
</dbReference>
<sequence length="327" mass="33978">MTSPRTEGERGEKIAVYAFPLVIIACAAVAFVSPSTFEPVGQYTKQLLMVIMFSMGLTLTIPDLALVAKRPMPIFLGVLCQFAIMPTSALLVAQVLGLSDAATVGLILLGSVPGGTASNVMAFLAKGDVALSVAMTSVSTLVSPIMTPLLMLWLAGQTADVDGKGMMWSLVQTVLIPVGLGLLLRVLASKAVDKVLPLLPWVAIAGIGAVVMAVVSKSQEKLVTVGLVVFVGVAIQNLIGFVFGYYLAKLARERESAARTTAIEVATQNSGLASALALQFFTPEAALPGVVAAVWANVTGAIFAAIVRRKPLDEEPAAEARAAQAVS</sequence>
<dbReference type="Gene3D" id="1.20.1530.20">
    <property type="match status" value="1"/>
</dbReference>
<dbReference type="KEGG" id="cmin:NCTC10288_01237"/>
<name>A0A2X4UBG4_9CORY</name>
<dbReference type="InterPro" id="IPR038770">
    <property type="entry name" value="Na+/solute_symporter_sf"/>
</dbReference>
<feature type="transmembrane region" description="Helical" evidence="5">
    <location>
        <begin position="195"/>
        <end position="216"/>
    </location>
</feature>
<feature type="transmembrane region" description="Helical" evidence="5">
    <location>
        <begin position="74"/>
        <end position="96"/>
    </location>
</feature>
<dbReference type="STRING" id="38301.NX84_07420"/>
<dbReference type="GO" id="GO:0016020">
    <property type="term" value="C:membrane"/>
    <property type="evidence" value="ECO:0007669"/>
    <property type="project" value="UniProtKB-SubCell"/>
</dbReference>
<feature type="transmembrane region" description="Helical" evidence="5">
    <location>
        <begin position="102"/>
        <end position="124"/>
    </location>
</feature>
<reference evidence="6 9" key="2">
    <citation type="submission" date="2020-12" db="EMBL/GenBank/DDBJ databases">
        <title>FDA dAtabase for Regulatory Grade micrObial Sequences (FDA-ARGOS): Supporting development and validation of Infectious Disease Dx tests.</title>
        <authorList>
            <person name="Sproer C."/>
            <person name="Gronow S."/>
            <person name="Severitt S."/>
            <person name="Schroder I."/>
            <person name="Tallon L."/>
            <person name="Sadzewicz L."/>
            <person name="Zhao X."/>
            <person name="Boylan J."/>
            <person name="Ott S."/>
            <person name="Bowen H."/>
            <person name="Vavikolanu K."/>
            <person name="Mehta A."/>
            <person name="Aluvathingal J."/>
            <person name="Nadendla S."/>
            <person name="Lowell S."/>
            <person name="Myers T."/>
            <person name="Yan Y."/>
            <person name="Sichtig H."/>
        </authorList>
    </citation>
    <scope>NUCLEOTIDE SEQUENCE [LARGE SCALE GENOMIC DNA]</scope>
    <source>
        <strain evidence="6 9">FDAARGOS_894</strain>
    </source>
</reference>
<evidence type="ECO:0000313" key="8">
    <source>
        <dbReference type="Proteomes" id="UP000249264"/>
    </source>
</evidence>
<keyword evidence="2 5" id="KW-0812">Transmembrane</keyword>
<comment type="subcellular location">
    <subcellularLocation>
        <location evidence="1">Membrane</location>
        <topology evidence="1">Multi-pass membrane protein</topology>
    </subcellularLocation>
</comment>
<evidence type="ECO:0000313" key="7">
    <source>
        <dbReference type="EMBL" id="SQH99935.1"/>
    </source>
</evidence>
<evidence type="ECO:0000256" key="2">
    <source>
        <dbReference type="ARBA" id="ARBA00022692"/>
    </source>
</evidence>
<dbReference type="Pfam" id="PF01758">
    <property type="entry name" value="SBF"/>
    <property type="match status" value="1"/>
</dbReference>
<reference evidence="7 8" key="1">
    <citation type="submission" date="2018-06" db="EMBL/GenBank/DDBJ databases">
        <authorList>
            <consortium name="Pathogen Informatics"/>
            <person name="Doyle S."/>
        </authorList>
    </citation>
    <scope>NUCLEOTIDE SEQUENCE [LARGE SCALE GENOMIC DNA]</scope>
    <source>
        <strain evidence="7 8">NCTC10288</strain>
    </source>
</reference>
<dbReference type="Proteomes" id="UP000249264">
    <property type="component" value="Chromosome 1"/>
</dbReference>
<feature type="transmembrane region" description="Helical" evidence="5">
    <location>
        <begin position="222"/>
        <end position="248"/>
    </location>
</feature>
<organism evidence="7 8">
    <name type="scientific">Corynebacterium minutissimum</name>
    <dbReference type="NCBI Taxonomy" id="38301"/>
    <lineage>
        <taxon>Bacteria</taxon>
        <taxon>Bacillati</taxon>
        <taxon>Actinomycetota</taxon>
        <taxon>Actinomycetes</taxon>
        <taxon>Mycobacteriales</taxon>
        <taxon>Corynebacteriaceae</taxon>
        <taxon>Corynebacterium</taxon>
    </lineage>
</organism>
<feature type="transmembrane region" description="Helical" evidence="5">
    <location>
        <begin position="166"/>
        <end position="188"/>
    </location>
</feature>
<evidence type="ECO:0000313" key="6">
    <source>
        <dbReference type="EMBL" id="QPS58922.1"/>
    </source>
</evidence>
<evidence type="ECO:0000256" key="1">
    <source>
        <dbReference type="ARBA" id="ARBA00004141"/>
    </source>
</evidence>
<protein>
    <submittedName>
        <fullName evidence="6">Bile acid:sodium symporter family protein</fullName>
    </submittedName>
    <submittedName>
        <fullName evidence="7">Transporter of the bile acid:Na+ symporter family</fullName>
    </submittedName>
</protein>
<dbReference type="InterPro" id="IPR002657">
    <property type="entry name" value="BilAc:Na_symport/Acr3"/>
</dbReference>
<accession>A0A2X4UBG4</accession>
<dbReference type="EMBL" id="LS483460">
    <property type="protein sequence ID" value="SQH99935.1"/>
    <property type="molecule type" value="Genomic_DNA"/>
</dbReference>
<feature type="transmembrane region" description="Helical" evidence="5">
    <location>
        <begin position="287"/>
        <end position="307"/>
    </location>
</feature>
<dbReference type="PANTHER" id="PTHR10361:SF28">
    <property type="entry name" value="P3 PROTEIN-RELATED"/>
    <property type="match status" value="1"/>
</dbReference>
<dbReference type="GeneID" id="70783144"/>
<feature type="transmembrane region" description="Helical" evidence="5">
    <location>
        <begin position="131"/>
        <end position="154"/>
    </location>
</feature>